<evidence type="ECO:0000256" key="1">
    <source>
        <dbReference type="ARBA" id="ARBA00046345"/>
    </source>
</evidence>
<feature type="domain" description="AAA+ ATPase" evidence="2">
    <location>
        <begin position="268"/>
        <end position="392"/>
    </location>
</feature>
<dbReference type="InterPro" id="IPR029060">
    <property type="entry name" value="PIN-like_dom_sf"/>
</dbReference>
<evidence type="ECO:0000313" key="4">
    <source>
        <dbReference type="EMBL" id="HGQ59197.1"/>
    </source>
</evidence>
<accession>A0A7C4NM88</accession>
<dbReference type="InterPro" id="IPR002716">
    <property type="entry name" value="PIN_dom"/>
</dbReference>
<dbReference type="Gene3D" id="3.40.50.300">
    <property type="entry name" value="P-loop containing nucleotide triphosphate hydrolases"/>
    <property type="match status" value="1"/>
</dbReference>
<dbReference type="InterPro" id="IPR052041">
    <property type="entry name" value="Nucleic_acid_metab_PIN/TRAM"/>
</dbReference>
<evidence type="ECO:0000259" key="2">
    <source>
        <dbReference type="SMART" id="SM00382"/>
    </source>
</evidence>
<reference evidence="5" key="1">
    <citation type="journal article" date="2020" name="mSystems">
        <title>Genome- and Community-Level Interaction Insights into Carbon Utilization and Element Cycling Functions of Hydrothermarchaeota in Hydrothermal Sediment.</title>
        <authorList>
            <person name="Zhou Z."/>
            <person name="Liu Y."/>
            <person name="Xu W."/>
            <person name="Pan J."/>
            <person name="Luo Z.H."/>
            <person name="Li M."/>
        </authorList>
    </citation>
    <scope>NUCLEOTIDE SEQUENCE [LARGE SCALE GENOMIC DNA]</scope>
    <source>
        <strain evidence="4">SpSt-638</strain>
        <strain evidence="5">SpSt-648</strain>
    </source>
</reference>
<sequence>MWLLLMKIAGEEIYIPDTNALVEGIVSKLIEEGRVRGTIIIHGASIAELEYYASRDRVVGYAGLEEIMKIRGYALNGYVKLEFSGETPRNIVFNDNNGIFVSDRLVREYAYRIGAVLITTSKIQKMIAESLGVRTLYVEPTIIEGSILDRFFDNETMSVHLKENTVPVVKKGFPGRWVYEKLGSKPLSRREIESIANTLIEEARSRSDGFIEIDRAGSTIIQLGLYRVVITRPPLSDGWEITVVKPLRKLKLEDYGLPRELLDRLTNRAEGILVAGAPGMGKTTFAQALAEYYLKMGKIVKTIESPRDMILPDEITQYSKHYADIGELHDILLLSRPDYTVFDEMRSDEDFKLYADLRLAGIGMIGVVHATSPIDAIQRFIGRVELGMIPSLIDTVIFIKNGYVDKVYSVEMTVKLPTGLKEAELSRPVIEIRDYLTGELEYEIYTFGEQTVVVPIKKRRRRREEVSVDEKVIKEIMRFIPEAELHSEEGCIVVSLRKDQLRKYNRVVKKLKKIEDKYNIQIRVNIVE</sequence>
<dbReference type="NCBIfam" id="NF010335">
    <property type="entry name" value="PRK13764.1"/>
    <property type="match status" value="1"/>
</dbReference>
<dbReference type="SUPFAM" id="SSF88723">
    <property type="entry name" value="PIN domain-like"/>
    <property type="match status" value="1"/>
</dbReference>
<organism evidence="5">
    <name type="scientific">Staphylothermus marinus</name>
    <dbReference type="NCBI Taxonomy" id="2280"/>
    <lineage>
        <taxon>Archaea</taxon>
        <taxon>Thermoproteota</taxon>
        <taxon>Thermoprotei</taxon>
        <taxon>Desulfurococcales</taxon>
        <taxon>Desulfurococcaceae</taxon>
        <taxon>Staphylothermus</taxon>
    </lineage>
</organism>
<dbReference type="CDD" id="cd09878">
    <property type="entry name" value="PIN_VapC_VirB11L-ATPase-like"/>
    <property type="match status" value="1"/>
</dbReference>
<dbReference type="Gene3D" id="3.40.50.1010">
    <property type="entry name" value="5'-nuclease"/>
    <property type="match status" value="1"/>
</dbReference>
<dbReference type="PANTHER" id="PTHR11603:SF147">
    <property type="entry name" value="MEMBRANE PROTEIN"/>
    <property type="match status" value="1"/>
</dbReference>
<dbReference type="EMBL" id="DTBP01000010">
    <property type="protein sequence ID" value="HGQ73667.1"/>
    <property type="molecule type" value="Genomic_DNA"/>
</dbReference>
<dbReference type="InterPro" id="IPR027417">
    <property type="entry name" value="P-loop_NTPase"/>
</dbReference>
<comment type="caution">
    <text evidence="5">The sequence shown here is derived from an EMBL/GenBank/DDBJ whole genome shotgun (WGS) entry which is preliminary data.</text>
</comment>
<dbReference type="InterPro" id="IPR003593">
    <property type="entry name" value="AAA+_ATPase"/>
</dbReference>
<dbReference type="EMBL" id="DTBE01000014">
    <property type="protein sequence ID" value="HGQ59197.1"/>
    <property type="molecule type" value="Genomic_DNA"/>
</dbReference>
<proteinExistence type="inferred from homology"/>
<evidence type="ECO:0000313" key="5">
    <source>
        <dbReference type="EMBL" id="HGQ73667.1"/>
    </source>
</evidence>
<comment type="similarity">
    <text evidence="1">In the N-terminal section; belongs to the PINc/VapC protein family.</text>
</comment>
<dbReference type="SMART" id="SM00382">
    <property type="entry name" value="AAA"/>
    <property type="match status" value="1"/>
</dbReference>
<feature type="domain" description="PIN" evidence="3">
    <location>
        <begin position="12"/>
        <end position="126"/>
    </location>
</feature>
<name>A0A7C4NM88_STAMA</name>
<gene>
    <name evidence="4" type="ORF">ENU09_00505</name>
    <name evidence="5" type="ORF">ENU20_01110</name>
</gene>
<dbReference type="SMART" id="SM00670">
    <property type="entry name" value="PINc"/>
    <property type="match status" value="1"/>
</dbReference>
<protein>
    <submittedName>
        <fullName evidence="5">ATPase</fullName>
    </submittedName>
</protein>
<dbReference type="PANTHER" id="PTHR11603">
    <property type="entry name" value="AAA FAMILY ATPASE"/>
    <property type="match status" value="1"/>
</dbReference>
<dbReference type="AlphaFoldDB" id="A0A7C4NM88"/>
<dbReference type="SUPFAM" id="SSF52540">
    <property type="entry name" value="P-loop containing nucleoside triphosphate hydrolases"/>
    <property type="match status" value="1"/>
</dbReference>
<evidence type="ECO:0000259" key="3">
    <source>
        <dbReference type="SMART" id="SM00670"/>
    </source>
</evidence>